<keyword evidence="6" id="KW-1185">Reference proteome</keyword>
<evidence type="ECO:0000313" key="5">
    <source>
        <dbReference type="EMBL" id="WMV58633.1"/>
    </source>
</evidence>
<dbReference type="Proteomes" id="UP001234989">
    <property type="component" value="Chromosome 12"/>
</dbReference>
<dbReference type="SUPFAM" id="SSF54277">
    <property type="entry name" value="CAD &amp; PB1 domains"/>
    <property type="match status" value="1"/>
</dbReference>
<dbReference type="Pfam" id="PF00571">
    <property type="entry name" value="CBS"/>
    <property type="match status" value="1"/>
</dbReference>
<evidence type="ECO:0008006" key="7">
    <source>
        <dbReference type="Google" id="ProtNLM"/>
    </source>
</evidence>
<dbReference type="Pfam" id="PF00564">
    <property type="entry name" value="PB1"/>
    <property type="match status" value="1"/>
</dbReference>
<feature type="domain" description="PB1" evidence="4">
    <location>
        <begin position="195"/>
        <end position="281"/>
    </location>
</feature>
<dbReference type="PROSITE" id="PS51371">
    <property type="entry name" value="CBS"/>
    <property type="match status" value="1"/>
</dbReference>
<accession>A0AAF0V8I7</accession>
<dbReference type="InterPro" id="IPR046342">
    <property type="entry name" value="CBS_dom_sf"/>
</dbReference>
<dbReference type="InterPro" id="IPR053793">
    <property type="entry name" value="PB1-like"/>
</dbReference>
<dbReference type="InterPro" id="IPR000270">
    <property type="entry name" value="PB1_dom"/>
</dbReference>
<dbReference type="InterPro" id="IPR000644">
    <property type="entry name" value="CBS_dom"/>
</dbReference>
<gene>
    <name evidence="5" type="ORF">MTR67_052018</name>
</gene>
<evidence type="ECO:0000259" key="4">
    <source>
        <dbReference type="PROSITE" id="PS51745"/>
    </source>
</evidence>
<dbReference type="PROSITE" id="PS51745">
    <property type="entry name" value="PB1"/>
    <property type="match status" value="1"/>
</dbReference>
<dbReference type="Gene3D" id="3.10.580.10">
    <property type="entry name" value="CBS-domain"/>
    <property type="match status" value="1"/>
</dbReference>
<sequence>MCKLDIGKAYDHLNWDFLINTLRQMGFGPTWLKWIEFCIKTTRFSIMVNGELVGFFPTEREIVALKFQLLQGNSSYFQVMTSNPECATLETTILEALHIMHDGKFLHLPIIDRDGCVAACIDVLQITHAAISMVENSSGAVNEMANTMMQKFWDSALNLEPPDDYDTLSEMSMSQLMMSEGAEAGKSGYPSLGLGNTFAFKFVDLKGRVNRFNFGSESLLELVTAVMQRLGAVDEQNRPQLLYEDDEGDKVLLTTDSDLVGAVSHARSLGLKVLRLHLDYSDVKSVQELSSTCVEKDGWGSVRMGIFAGAVVLTSVGVLAYLKRTNTW</sequence>
<dbReference type="SUPFAM" id="SSF54631">
    <property type="entry name" value="CBS-domain pair"/>
    <property type="match status" value="1"/>
</dbReference>
<protein>
    <recommendedName>
        <fullName evidence="7">CBS domain containing protein</fullName>
    </recommendedName>
</protein>
<evidence type="ECO:0000256" key="1">
    <source>
        <dbReference type="PROSITE-ProRule" id="PRU00703"/>
    </source>
</evidence>
<keyword evidence="2" id="KW-0472">Membrane</keyword>
<evidence type="ECO:0000259" key="3">
    <source>
        <dbReference type="PROSITE" id="PS51371"/>
    </source>
</evidence>
<dbReference type="EMBL" id="CP133623">
    <property type="protein sequence ID" value="WMV58633.1"/>
    <property type="molecule type" value="Genomic_DNA"/>
</dbReference>
<organism evidence="5 6">
    <name type="scientific">Solanum verrucosum</name>
    <dbReference type="NCBI Taxonomy" id="315347"/>
    <lineage>
        <taxon>Eukaryota</taxon>
        <taxon>Viridiplantae</taxon>
        <taxon>Streptophyta</taxon>
        <taxon>Embryophyta</taxon>
        <taxon>Tracheophyta</taxon>
        <taxon>Spermatophyta</taxon>
        <taxon>Magnoliopsida</taxon>
        <taxon>eudicotyledons</taxon>
        <taxon>Gunneridae</taxon>
        <taxon>Pentapetalae</taxon>
        <taxon>asterids</taxon>
        <taxon>lamiids</taxon>
        <taxon>Solanales</taxon>
        <taxon>Solanaceae</taxon>
        <taxon>Solanoideae</taxon>
        <taxon>Solaneae</taxon>
        <taxon>Solanum</taxon>
    </lineage>
</organism>
<evidence type="ECO:0000256" key="2">
    <source>
        <dbReference type="SAM" id="Phobius"/>
    </source>
</evidence>
<dbReference type="SMART" id="SM00666">
    <property type="entry name" value="PB1"/>
    <property type="match status" value="1"/>
</dbReference>
<keyword evidence="2" id="KW-1133">Transmembrane helix</keyword>
<proteinExistence type="predicted"/>
<feature type="domain" description="CBS" evidence="3">
    <location>
        <begin position="80"/>
        <end position="138"/>
    </location>
</feature>
<reference evidence="5" key="1">
    <citation type="submission" date="2023-08" db="EMBL/GenBank/DDBJ databases">
        <title>A de novo genome assembly of Solanum verrucosum Schlechtendal, a Mexican diploid species geographically isolated from the other diploid A-genome species in potato relatives.</title>
        <authorList>
            <person name="Hosaka K."/>
        </authorList>
    </citation>
    <scope>NUCLEOTIDE SEQUENCE</scope>
    <source>
        <tissue evidence="5">Young leaves</tissue>
    </source>
</reference>
<name>A0AAF0V8I7_SOLVR</name>
<keyword evidence="1" id="KW-0129">CBS domain</keyword>
<feature type="transmembrane region" description="Helical" evidence="2">
    <location>
        <begin position="302"/>
        <end position="322"/>
    </location>
</feature>
<keyword evidence="2" id="KW-0812">Transmembrane</keyword>
<dbReference type="CDD" id="cd06409">
    <property type="entry name" value="PB1_MUG70"/>
    <property type="match status" value="1"/>
</dbReference>
<dbReference type="AlphaFoldDB" id="A0AAF0V8I7"/>
<evidence type="ECO:0000313" key="6">
    <source>
        <dbReference type="Proteomes" id="UP001234989"/>
    </source>
</evidence>